<organism evidence="1 2">
    <name type="scientific">Lipomyces orientalis</name>
    <dbReference type="NCBI Taxonomy" id="1233043"/>
    <lineage>
        <taxon>Eukaryota</taxon>
        <taxon>Fungi</taxon>
        <taxon>Dikarya</taxon>
        <taxon>Ascomycota</taxon>
        <taxon>Saccharomycotina</taxon>
        <taxon>Lipomycetes</taxon>
        <taxon>Lipomycetales</taxon>
        <taxon>Lipomycetaceae</taxon>
        <taxon>Lipomyces</taxon>
    </lineage>
</organism>
<evidence type="ECO:0000313" key="1">
    <source>
        <dbReference type="EMBL" id="KAK9324926.1"/>
    </source>
</evidence>
<dbReference type="Proteomes" id="UP001489719">
    <property type="component" value="Unassembled WGS sequence"/>
</dbReference>
<proteinExistence type="predicted"/>
<protein>
    <submittedName>
        <fullName evidence="1">Amino acid permease-domain-containing protein</fullName>
    </submittedName>
</protein>
<evidence type="ECO:0000313" key="2">
    <source>
        <dbReference type="Proteomes" id="UP001489719"/>
    </source>
</evidence>
<comment type="caution">
    <text evidence="1">The sequence shown here is derived from an EMBL/GenBank/DDBJ whole genome shotgun (WGS) entry which is preliminary data.</text>
</comment>
<reference evidence="2" key="1">
    <citation type="journal article" date="2024" name="Front. Bioeng. Biotechnol.">
        <title>Genome-scale model development and genomic sequencing of the oleaginous clade Lipomyces.</title>
        <authorList>
            <person name="Czajka J.J."/>
            <person name="Han Y."/>
            <person name="Kim J."/>
            <person name="Mondo S.J."/>
            <person name="Hofstad B.A."/>
            <person name="Robles A."/>
            <person name="Haridas S."/>
            <person name="Riley R."/>
            <person name="LaButti K."/>
            <person name="Pangilinan J."/>
            <person name="Andreopoulos W."/>
            <person name="Lipzen A."/>
            <person name="Yan J."/>
            <person name="Wang M."/>
            <person name="Ng V."/>
            <person name="Grigoriev I.V."/>
            <person name="Spatafora J.W."/>
            <person name="Magnuson J.K."/>
            <person name="Baker S.E."/>
            <person name="Pomraning K.R."/>
        </authorList>
    </citation>
    <scope>NUCLEOTIDE SEQUENCE [LARGE SCALE GENOMIC DNA]</scope>
    <source>
        <strain evidence="2">CBS 10300</strain>
    </source>
</reference>
<dbReference type="EMBL" id="MU970045">
    <property type="protein sequence ID" value="KAK9324926.1"/>
    <property type="molecule type" value="Genomic_DNA"/>
</dbReference>
<gene>
    <name evidence="1" type="ORF">V1517DRAFT_316094</name>
</gene>
<sequence>MSMTAEPKHTLLQQRDSFELASLVSSSSNGSDDNTISSRGSIDRLSHLDYEDDEQFRNQQVSFDSLRRQSYSGSLFDYGDHLFPLAASADTRDGALPLEKQKRLGILNGLGLVIGVQIGSGIFSSPSQVDAQAGSPGASLLVWLVAGILAWTGAASYAELGTAIPLNGGAQAYLHHIFGPLPAFLFAWTAVTILKPGSMAIIAIVFAEYIGRLIFSHGALATTTESASAQEDEYSPVWFNKTVAVAGVLLVTILNAISTKLGTRTGDIFLFLKISSLVAITVIGLIVLVFHKGAGNFSDGWFAGSSSSLGSYAIALYAGLWAFDGWDNLNYVAAEMKNPSKDLPLVIHLAMPIVITCYLTANLAYYAVLPSLELQKSSTIALAFGERVFGRVGAIVFTVCVALSCFGALNAVAFTSARLVYVSGKDGFLPTRFGKVNKKTDTPINALLLQAAFTVVFVLVGEFKNLLTFYGVAGYLFYFLTVLGVIVLRAREPDLDRPYKTFILTPITFCCVALFLISRGVFSAPLEASFVALFVMAGVPIYYWRAGGGLYKMPVLGRFFRPTIQHNDGTTGYIGAPN</sequence>
<keyword evidence="2" id="KW-1185">Reference proteome</keyword>
<accession>A0ACC3TVF2</accession>
<name>A0ACC3TVF2_9ASCO</name>